<evidence type="ECO:0000313" key="2">
    <source>
        <dbReference type="Proteomes" id="UP000761380"/>
    </source>
</evidence>
<name>A0A927WKU2_SELRU</name>
<proteinExistence type="predicted"/>
<dbReference type="EMBL" id="SVBY01000003">
    <property type="protein sequence ID" value="MBE6091710.1"/>
    <property type="molecule type" value="Genomic_DNA"/>
</dbReference>
<dbReference type="AlphaFoldDB" id="A0A927WKU2"/>
<evidence type="ECO:0000313" key="1">
    <source>
        <dbReference type="EMBL" id="MBE6091710.1"/>
    </source>
</evidence>
<comment type="caution">
    <text evidence="1">The sequence shown here is derived from an EMBL/GenBank/DDBJ whole genome shotgun (WGS) entry which is preliminary data.</text>
</comment>
<accession>A0A927WKU2</accession>
<protein>
    <submittedName>
        <fullName evidence="1">Uncharacterized protein</fullName>
    </submittedName>
</protein>
<dbReference type="Proteomes" id="UP000761380">
    <property type="component" value="Unassembled WGS sequence"/>
</dbReference>
<sequence>MSAFKEMVTEDMDDVFLDLEEFADEHDLNGTLCNCIVESPTSKESLQVGRDYEGYDAVHSIVVTIHVKKADIGEMPVEDQLFSLDEEEFLVDSCVEHMGMLTINLKANISGLDGAGGW</sequence>
<reference evidence="1" key="1">
    <citation type="submission" date="2019-04" db="EMBL/GenBank/DDBJ databases">
        <title>Evolution of Biomass-Degrading Anaerobic Consortia Revealed by Metagenomics.</title>
        <authorList>
            <person name="Peng X."/>
        </authorList>
    </citation>
    <scope>NUCLEOTIDE SEQUENCE</scope>
    <source>
        <strain evidence="1">SIG240</strain>
    </source>
</reference>
<gene>
    <name evidence="1" type="ORF">E7201_00805</name>
</gene>
<organism evidence="1 2">
    <name type="scientific">Selenomonas ruminantium</name>
    <dbReference type="NCBI Taxonomy" id="971"/>
    <lineage>
        <taxon>Bacteria</taxon>
        <taxon>Bacillati</taxon>
        <taxon>Bacillota</taxon>
        <taxon>Negativicutes</taxon>
        <taxon>Selenomonadales</taxon>
        <taxon>Selenomonadaceae</taxon>
        <taxon>Selenomonas</taxon>
    </lineage>
</organism>